<gene>
    <name evidence="2" type="ORF">AYI70_g7242</name>
</gene>
<organism evidence="2 3">
    <name type="scientific">Smittium culicis</name>
    <dbReference type="NCBI Taxonomy" id="133412"/>
    <lineage>
        <taxon>Eukaryota</taxon>
        <taxon>Fungi</taxon>
        <taxon>Fungi incertae sedis</taxon>
        <taxon>Zoopagomycota</taxon>
        <taxon>Kickxellomycotina</taxon>
        <taxon>Harpellomycetes</taxon>
        <taxon>Harpellales</taxon>
        <taxon>Legeriomycetaceae</taxon>
        <taxon>Smittium</taxon>
    </lineage>
</organism>
<dbReference type="Proteomes" id="UP000187283">
    <property type="component" value="Unassembled WGS sequence"/>
</dbReference>
<proteinExistence type="predicted"/>
<keyword evidence="3" id="KW-1185">Reference proteome</keyword>
<evidence type="ECO:0000256" key="1">
    <source>
        <dbReference type="SAM" id="MobiDB-lite"/>
    </source>
</evidence>
<sequence>MEILIPSMSGYFYRMILADENKKKGNYGCPLSKKVCYSPPTIKEAAPDSVKKVGASFKSKTDQEDPVVDVLNMIRWIIGNSASMVERTSDSLNRSLSGRAPFGVKKGLRKAHEQSVVPEYCGEGAPNTFQEIGTDQQGLRGEPIKYFCRAGLSKRPCSTKRIYRFYEKFYASLKSDADGAATINMISLVIQADAQSRGPLDPDNIGGVPPYERCYRRGRESDPRILQQFIMHPKEDWRATSSIESMEAKPEPRGKEIQD</sequence>
<evidence type="ECO:0000313" key="2">
    <source>
        <dbReference type="EMBL" id="OMJ15482.1"/>
    </source>
</evidence>
<name>A0A1R1XLK3_9FUNG</name>
<accession>A0A1R1XLK3</accession>
<feature type="region of interest" description="Disordered" evidence="1">
    <location>
        <begin position="236"/>
        <end position="259"/>
    </location>
</feature>
<dbReference type="EMBL" id="LSSN01002659">
    <property type="protein sequence ID" value="OMJ15482.1"/>
    <property type="molecule type" value="Genomic_DNA"/>
</dbReference>
<comment type="caution">
    <text evidence="2">The sequence shown here is derived from an EMBL/GenBank/DDBJ whole genome shotgun (WGS) entry which is preliminary data.</text>
</comment>
<evidence type="ECO:0000313" key="3">
    <source>
        <dbReference type="Proteomes" id="UP000187283"/>
    </source>
</evidence>
<dbReference type="OrthoDB" id="10530449at2759"/>
<dbReference type="AlphaFoldDB" id="A0A1R1XLK3"/>
<protein>
    <submittedName>
        <fullName evidence="2">Uncharacterized protein</fullName>
    </submittedName>
</protein>
<reference evidence="2 3" key="1">
    <citation type="submission" date="2017-01" db="EMBL/GenBank/DDBJ databases">
        <authorList>
            <person name="Mah S.A."/>
            <person name="Swanson W.J."/>
            <person name="Moy G.W."/>
            <person name="Vacquier V.D."/>
        </authorList>
    </citation>
    <scope>NUCLEOTIDE SEQUENCE [LARGE SCALE GENOMIC DNA]</scope>
    <source>
        <strain evidence="2 3">GSMNP</strain>
    </source>
</reference>
<feature type="compositionally biased region" description="Basic and acidic residues" evidence="1">
    <location>
        <begin position="246"/>
        <end position="259"/>
    </location>
</feature>